<dbReference type="eggNOG" id="COG2267">
    <property type="taxonomic scope" value="Bacteria"/>
</dbReference>
<dbReference type="PANTHER" id="PTHR43798">
    <property type="entry name" value="MONOACYLGLYCEROL LIPASE"/>
    <property type="match status" value="1"/>
</dbReference>
<dbReference type="EMBL" id="FPAW01000016">
    <property type="protein sequence ID" value="SFT98497.1"/>
    <property type="molecule type" value="Genomic_DNA"/>
</dbReference>
<dbReference type="OrthoDB" id="9815441at2"/>
<dbReference type="AlphaFoldDB" id="A0A1I7CGF0"/>
<dbReference type="InterPro" id="IPR000639">
    <property type="entry name" value="Epox_hydrolase-like"/>
</dbReference>
<dbReference type="Pfam" id="PF00561">
    <property type="entry name" value="Abhydrolase_1"/>
    <property type="match status" value="1"/>
</dbReference>
<dbReference type="Proteomes" id="UP000182466">
    <property type="component" value="Unassembled WGS sequence"/>
</dbReference>
<evidence type="ECO:0000259" key="1">
    <source>
        <dbReference type="Pfam" id="PF00561"/>
    </source>
</evidence>
<evidence type="ECO:0000313" key="2">
    <source>
        <dbReference type="EMBL" id="SFT98497.1"/>
    </source>
</evidence>
<dbReference type="PRINTS" id="PR00111">
    <property type="entry name" value="ABHYDROLASE"/>
</dbReference>
<reference evidence="2 3" key="1">
    <citation type="submission" date="2016-10" db="EMBL/GenBank/DDBJ databases">
        <authorList>
            <person name="de Groot N.N."/>
        </authorList>
    </citation>
    <scope>NUCLEOTIDE SEQUENCE [LARGE SCALE GENOMIC DNA]</scope>
    <source>
        <strain evidence="2 3">CGMCC 1.10959</strain>
    </source>
</reference>
<proteinExistence type="predicted"/>
<dbReference type="InterPro" id="IPR000073">
    <property type="entry name" value="AB_hydrolase_1"/>
</dbReference>
<dbReference type="Gene3D" id="3.40.50.1820">
    <property type="entry name" value="alpha/beta hydrolase"/>
    <property type="match status" value="1"/>
</dbReference>
<dbReference type="PRINTS" id="PR00412">
    <property type="entry name" value="EPOXHYDRLASE"/>
</dbReference>
<feature type="domain" description="AB hydrolase-1" evidence="1">
    <location>
        <begin position="59"/>
        <end position="179"/>
    </location>
</feature>
<dbReference type="SUPFAM" id="SSF53474">
    <property type="entry name" value="alpha/beta-Hydrolases"/>
    <property type="match status" value="1"/>
</dbReference>
<dbReference type="GO" id="GO:0003824">
    <property type="term" value="F:catalytic activity"/>
    <property type="evidence" value="ECO:0007669"/>
    <property type="project" value="InterPro"/>
</dbReference>
<accession>A0A1I7CGF0</accession>
<gene>
    <name evidence="2" type="ORF">SAMN05216236_11691</name>
</gene>
<dbReference type="InterPro" id="IPR050266">
    <property type="entry name" value="AB_hydrolase_sf"/>
</dbReference>
<name>A0A1I7CGF0_9RHOB</name>
<dbReference type="STRING" id="999627.SAMN05216236_11691"/>
<sequence length="316" mass="33656">MSPILWLIVILVLALLALAVLRTRSMARQAERLVPQVGQIQTVRGGSVHYIETGARDAPPVVLIHGLSGQLQHFTYAIADLLADEFRVIAVDRPGCGYSRRDSDDLATPTEQARMIGEALDALGIERPVLVGHSLGGAVALTMALERPEKTGALALLCPATQDQTEVPEVFRGLQIKSPWLRRLIGNTIAVPLAAATKDKVLAIVFAPEPCPEDFMIRGGAVLGMRPQAFVAASADVVGMQSDAARVSARYAAELTVPGGILYGAADAILSPAAHGHTMQAHGLDYETLEARGHMIPITAPADCADFIRRMAARAR</sequence>
<organism evidence="2 3">
    <name type="scientific">Sedimentitalea nanhaiensis</name>
    <dbReference type="NCBI Taxonomy" id="999627"/>
    <lineage>
        <taxon>Bacteria</taxon>
        <taxon>Pseudomonadati</taxon>
        <taxon>Pseudomonadota</taxon>
        <taxon>Alphaproteobacteria</taxon>
        <taxon>Rhodobacterales</taxon>
        <taxon>Paracoccaceae</taxon>
        <taxon>Sedimentitalea</taxon>
    </lineage>
</organism>
<dbReference type="InterPro" id="IPR029058">
    <property type="entry name" value="AB_hydrolase_fold"/>
</dbReference>
<evidence type="ECO:0000313" key="3">
    <source>
        <dbReference type="Proteomes" id="UP000182466"/>
    </source>
</evidence>
<dbReference type="RefSeq" id="WP_027263388.1">
    <property type="nucleotide sequence ID" value="NZ_FPAW01000016.1"/>
</dbReference>
<protein>
    <submittedName>
        <fullName evidence="2">Pimeloyl-ACP methyl ester carboxylesterase</fullName>
    </submittedName>
</protein>
<keyword evidence="3" id="KW-1185">Reference proteome</keyword>